<dbReference type="Proteomes" id="UP000887580">
    <property type="component" value="Unplaced"/>
</dbReference>
<accession>A0AC35GBP6</accession>
<proteinExistence type="predicted"/>
<name>A0AC35GBP6_9BILA</name>
<evidence type="ECO:0000313" key="1">
    <source>
        <dbReference type="Proteomes" id="UP000887580"/>
    </source>
</evidence>
<evidence type="ECO:0000313" key="2">
    <source>
        <dbReference type="WBParaSite" id="PS1159_v2.g3494.t1"/>
    </source>
</evidence>
<dbReference type="WBParaSite" id="PS1159_v2.g3494.t1">
    <property type="protein sequence ID" value="PS1159_v2.g3494.t1"/>
    <property type="gene ID" value="PS1159_v2.g3494"/>
</dbReference>
<organism evidence="1 2">
    <name type="scientific">Panagrolaimus sp. PS1159</name>
    <dbReference type="NCBI Taxonomy" id="55785"/>
    <lineage>
        <taxon>Eukaryota</taxon>
        <taxon>Metazoa</taxon>
        <taxon>Ecdysozoa</taxon>
        <taxon>Nematoda</taxon>
        <taxon>Chromadorea</taxon>
        <taxon>Rhabditida</taxon>
        <taxon>Tylenchina</taxon>
        <taxon>Panagrolaimomorpha</taxon>
        <taxon>Panagrolaimoidea</taxon>
        <taxon>Panagrolaimidae</taxon>
        <taxon>Panagrolaimus</taxon>
    </lineage>
</organism>
<protein>
    <submittedName>
        <fullName evidence="2">Uncharacterized protein</fullName>
    </submittedName>
</protein>
<reference evidence="2" key="1">
    <citation type="submission" date="2022-11" db="UniProtKB">
        <authorList>
            <consortium name="WormBaseParasite"/>
        </authorList>
    </citation>
    <scope>IDENTIFICATION</scope>
</reference>
<sequence length="154" mass="16950">MANKDDINVLISKIEDAEIKGGNEYLNVLKVLVKNGLYPEEVLTKVILSQFSGTARTSKAECNALREQCQSNNGRLACSNYISKCSDDLNPAFCKAPTTFTPAKELYKTVTAEVISKLCPETCLVQECYKNPEKHGKLDSTNLITPELLTCLLA</sequence>